<dbReference type="SUPFAM" id="SSF53448">
    <property type="entry name" value="Nucleotide-diphospho-sugar transferases"/>
    <property type="match status" value="1"/>
</dbReference>
<evidence type="ECO:0000313" key="2">
    <source>
        <dbReference type="Proteomes" id="UP001595548"/>
    </source>
</evidence>
<gene>
    <name evidence="1" type="ORF">ACFOEB_10520</name>
</gene>
<dbReference type="Pfam" id="PF02348">
    <property type="entry name" value="CTP_transf_3"/>
    <property type="match status" value="1"/>
</dbReference>
<keyword evidence="2" id="KW-1185">Reference proteome</keyword>
<dbReference type="RefSeq" id="WP_382416436.1">
    <property type="nucleotide sequence ID" value="NZ_AP031500.1"/>
</dbReference>
<sequence>MKIVAFVPYWLDYRPNQKQHKNLKKLGGKYLINYTLRLLNKVPQIDQTYIYCSDTKVLDYLDDDTGYQYLQRPASLDSEDVAIEDIIDAFLAQVDTDIVVLIHPNSPFLQPETLRKCIDAVKFEGYDSALTALRFQKLSWFDDKPLNYSLDKPTPKPSTITPVIFEQSSVYVFKKDTYNEHRKRIGKNPFFNFIDHFEGHEVNTPDDYTIAELIVNSGMFWDV</sequence>
<proteinExistence type="predicted"/>
<comment type="caution">
    <text evidence="1">The sequence shown here is derived from an EMBL/GenBank/DDBJ whole genome shotgun (WGS) entry which is preliminary data.</text>
</comment>
<organism evidence="1 2">
    <name type="scientific">Gilvimarinus japonicus</name>
    <dbReference type="NCBI Taxonomy" id="1796469"/>
    <lineage>
        <taxon>Bacteria</taxon>
        <taxon>Pseudomonadati</taxon>
        <taxon>Pseudomonadota</taxon>
        <taxon>Gammaproteobacteria</taxon>
        <taxon>Cellvibrionales</taxon>
        <taxon>Cellvibrionaceae</taxon>
        <taxon>Gilvimarinus</taxon>
    </lineage>
</organism>
<dbReference type="Gene3D" id="3.90.550.10">
    <property type="entry name" value="Spore Coat Polysaccharide Biosynthesis Protein SpsA, Chain A"/>
    <property type="match status" value="1"/>
</dbReference>
<dbReference type="InterPro" id="IPR050793">
    <property type="entry name" value="CMP-NeuNAc_synthase"/>
</dbReference>
<protein>
    <submittedName>
        <fullName evidence="1">Cytidylyltransferase domain-containing protein</fullName>
    </submittedName>
</protein>
<dbReference type="InterPro" id="IPR003329">
    <property type="entry name" value="Cytidylyl_trans"/>
</dbReference>
<reference evidence="2" key="1">
    <citation type="journal article" date="2019" name="Int. J. Syst. Evol. Microbiol.">
        <title>The Global Catalogue of Microorganisms (GCM) 10K type strain sequencing project: providing services to taxonomists for standard genome sequencing and annotation.</title>
        <authorList>
            <consortium name="The Broad Institute Genomics Platform"/>
            <consortium name="The Broad Institute Genome Sequencing Center for Infectious Disease"/>
            <person name="Wu L."/>
            <person name="Ma J."/>
        </authorList>
    </citation>
    <scope>NUCLEOTIDE SEQUENCE [LARGE SCALE GENOMIC DNA]</scope>
    <source>
        <strain evidence="2">KCTC 52141</strain>
    </source>
</reference>
<keyword evidence="1" id="KW-0548">Nucleotidyltransferase</keyword>
<name>A0ABV7HSI8_9GAMM</name>
<keyword evidence="1" id="KW-0808">Transferase</keyword>
<dbReference type="PANTHER" id="PTHR21485:SF6">
    <property type="entry name" value="N-ACYLNEURAMINATE CYTIDYLYLTRANSFERASE-RELATED"/>
    <property type="match status" value="1"/>
</dbReference>
<dbReference type="PANTHER" id="PTHR21485">
    <property type="entry name" value="HAD SUPERFAMILY MEMBERS CMAS AND KDSC"/>
    <property type="match status" value="1"/>
</dbReference>
<evidence type="ECO:0000313" key="1">
    <source>
        <dbReference type="EMBL" id="MFC3155634.1"/>
    </source>
</evidence>
<dbReference type="Proteomes" id="UP001595548">
    <property type="component" value="Unassembled WGS sequence"/>
</dbReference>
<dbReference type="GO" id="GO:0016779">
    <property type="term" value="F:nucleotidyltransferase activity"/>
    <property type="evidence" value="ECO:0007669"/>
    <property type="project" value="UniProtKB-KW"/>
</dbReference>
<dbReference type="EMBL" id="JBHRTL010000006">
    <property type="protein sequence ID" value="MFC3155634.1"/>
    <property type="molecule type" value="Genomic_DNA"/>
</dbReference>
<dbReference type="InterPro" id="IPR029044">
    <property type="entry name" value="Nucleotide-diphossugar_trans"/>
</dbReference>
<accession>A0ABV7HSI8</accession>